<keyword evidence="1" id="KW-0812">Transmembrane</keyword>
<organism evidence="2">
    <name type="scientific">Phalaenopsis aphrodite subsp. formosana</name>
    <name type="common">Moth orchid</name>
    <dbReference type="NCBI Taxonomy" id="308872"/>
    <lineage>
        <taxon>Eukaryota</taxon>
        <taxon>Viridiplantae</taxon>
        <taxon>Streptophyta</taxon>
        <taxon>Embryophyta</taxon>
        <taxon>Tracheophyta</taxon>
        <taxon>Spermatophyta</taxon>
        <taxon>Magnoliopsida</taxon>
        <taxon>Liliopsida</taxon>
        <taxon>Asparagales</taxon>
        <taxon>Orchidaceae</taxon>
        <taxon>Epidendroideae</taxon>
        <taxon>Vandeae</taxon>
        <taxon>Aeridinae</taxon>
        <taxon>Phalaenopsis</taxon>
    </lineage>
</organism>
<dbReference type="GeneID" id="3741791"/>
<geneLocation type="chloroplast" evidence="2"/>
<dbReference type="EMBL" id="AY916449">
    <property type="protein sequence ID" value="AAW82569.1"/>
    <property type="molecule type" value="Genomic_DNA"/>
</dbReference>
<proteinExistence type="predicted"/>
<keyword evidence="1" id="KW-1133">Transmembrane helix</keyword>
<protein>
    <submittedName>
        <fullName evidence="2">Uncharacterized protein</fullName>
    </submittedName>
</protein>
<accession>Q3BAI5</accession>
<feature type="transmembrane region" description="Helical" evidence="1">
    <location>
        <begin position="12"/>
        <end position="29"/>
    </location>
</feature>
<keyword evidence="2" id="KW-0150">Chloroplast</keyword>
<reference evidence="2" key="1">
    <citation type="submission" date="2005-02" db="EMBL/GenBank/DDBJ databases">
        <authorList>
            <person name="Lin H.-C."/>
            <person name="Chaw S.-M."/>
            <person name="Lin I.-P."/>
            <person name="Chow T.-Y."/>
            <person name="Chen H.-H."/>
            <person name="Chen W.-H."/>
            <person name="Cheng C.-H."/>
            <person name="Liu S.-M."/>
            <person name="Chang C.-C."/>
            <person name="Chang C.-C."/>
        </authorList>
    </citation>
    <scope>NUCLEOTIDE SEQUENCE</scope>
</reference>
<evidence type="ECO:0000313" key="2">
    <source>
        <dbReference type="EMBL" id="AAW82569.1"/>
    </source>
</evidence>
<sequence>MVVRSLAQEEGVIHIILTWFCFHSFFFTIPSRFFSYQSRIEHAEKNFLHVKTVRFRSGKRILGNHVLWLESVVNPISDRSS</sequence>
<keyword evidence="1" id="KW-0472">Membrane</keyword>
<keyword evidence="2" id="KW-0934">Plastid</keyword>
<evidence type="ECO:0000256" key="1">
    <source>
        <dbReference type="SAM" id="Phobius"/>
    </source>
</evidence>
<dbReference type="RefSeq" id="YP_358633.1">
    <property type="nucleotide sequence ID" value="NC_007499.1"/>
</dbReference>
<dbReference type="AlphaFoldDB" id="Q3BAI5"/>
<reference evidence="2" key="2">
    <citation type="journal article" date="2006" name="Mol. Biol. Evol.">
        <title>The chloroplast genome of Phalaenopsis aphrodite (Orchidaceae): comparative analysis of evolutionary rate with that of grasses and its phylogenetic implications.</title>
        <authorList>
            <person name="Chang C.-C."/>
            <person name="Lin H.-C."/>
            <person name="Lin I.-P."/>
            <person name="Chow T.-Y."/>
            <person name="Chen H.-H."/>
            <person name="Chen W.-H."/>
            <person name="Cheng C.-H."/>
            <person name="Lin C.-Y."/>
            <person name="Liu S.-M."/>
            <person name="Chang C.-C."/>
            <person name="Chaw S.-M."/>
        </authorList>
    </citation>
    <scope>NUCLEOTIDE SEQUENCE</scope>
</reference>
<name>Q3BAI5_PHAAO</name>